<dbReference type="AlphaFoldDB" id="A0A9J6DLQ5"/>
<name>A0A9J6DLQ5_RHIMP</name>
<dbReference type="Gene3D" id="4.10.70.10">
    <property type="entry name" value="Disintegrin domain"/>
    <property type="match status" value="1"/>
</dbReference>
<dbReference type="InterPro" id="IPR051489">
    <property type="entry name" value="ADAM_Metalloproteinase"/>
</dbReference>
<reference evidence="2" key="1">
    <citation type="journal article" date="2020" name="Cell">
        <title>Large-Scale Comparative Analyses of Tick Genomes Elucidate Their Genetic Diversity and Vector Capacities.</title>
        <authorList>
            <consortium name="Tick Genome and Microbiome Consortium (TIGMIC)"/>
            <person name="Jia N."/>
            <person name="Wang J."/>
            <person name="Shi W."/>
            <person name="Du L."/>
            <person name="Sun Y."/>
            <person name="Zhan W."/>
            <person name="Jiang J.F."/>
            <person name="Wang Q."/>
            <person name="Zhang B."/>
            <person name="Ji P."/>
            <person name="Bell-Sakyi L."/>
            <person name="Cui X.M."/>
            <person name="Yuan T.T."/>
            <person name="Jiang B.G."/>
            <person name="Yang W.F."/>
            <person name="Lam T.T."/>
            <person name="Chang Q.C."/>
            <person name="Ding S.J."/>
            <person name="Wang X.J."/>
            <person name="Zhu J.G."/>
            <person name="Ruan X.D."/>
            <person name="Zhao L."/>
            <person name="Wei J.T."/>
            <person name="Ye R.Z."/>
            <person name="Que T.C."/>
            <person name="Du C.H."/>
            <person name="Zhou Y.H."/>
            <person name="Cheng J.X."/>
            <person name="Dai P.F."/>
            <person name="Guo W.B."/>
            <person name="Han X.H."/>
            <person name="Huang E.J."/>
            <person name="Li L.F."/>
            <person name="Wei W."/>
            <person name="Gao Y.C."/>
            <person name="Liu J.Z."/>
            <person name="Shao H.Z."/>
            <person name="Wang X."/>
            <person name="Wang C.C."/>
            <person name="Yang T.C."/>
            <person name="Huo Q.B."/>
            <person name="Li W."/>
            <person name="Chen H.Y."/>
            <person name="Chen S.E."/>
            <person name="Zhou L.G."/>
            <person name="Ni X.B."/>
            <person name="Tian J.H."/>
            <person name="Sheng Y."/>
            <person name="Liu T."/>
            <person name="Pan Y.S."/>
            <person name="Xia L.Y."/>
            <person name="Li J."/>
            <person name="Zhao F."/>
            <person name="Cao W.C."/>
        </authorList>
    </citation>
    <scope>NUCLEOTIDE SEQUENCE</scope>
    <source>
        <strain evidence="2">Rmic-2018</strain>
    </source>
</reference>
<proteinExistence type="predicted"/>
<dbReference type="VEuPathDB" id="VectorBase:LOC119172892"/>
<dbReference type="InterPro" id="IPR036436">
    <property type="entry name" value="Disintegrin_dom_sf"/>
</dbReference>
<keyword evidence="3" id="KW-1185">Reference proteome</keyword>
<dbReference type="GO" id="GO:0007219">
    <property type="term" value="P:Notch signaling pathway"/>
    <property type="evidence" value="ECO:0007669"/>
    <property type="project" value="TreeGrafter"/>
</dbReference>
<feature type="region of interest" description="Disordered" evidence="1">
    <location>
        <begin position="1"/>
        <end position="30"/>
    </location>
</feature>
<dbReference type="GO" id="GO:0005886">
    <property type="term" value="C:plasma membrane"/>
    <property type="evidence" value="ECO:0007669"/>
    <property type="project" value="TreeGrafter"/>
</dbReference>
<evidence type="ECO:0000256" key="1">
    <source>
        <dbReference type="SAM" id="MobiDB-lite"/>
    </source>
</evidence>
<dbReference type="PANTHER" id="PTHR45702:SF2">
    <property type="entry name" value="KUZBANIAN, ISOFORM A"/>
    <property type="match status" value="1"/>
</dbReference>
<sequence>MGTFASRKVPRESTSCTPLRPGGDRPNNDRFSPCSIGNMSAILKPLFNRETSRENCFLRHSGPACGNQIVEGDEQCDCGATEAECTDKCCYSRNCGQQVARLPPQTIRQVQPHSRRLLHGILRLRAERRALQRGD</sequence>
<protein>
    <recommendedName>
        <fullName evidence="4">Disintegrin domain-containing protein</fullName>
    </recommendedName>
</protein>
<dbReference type="Proteomes" id="UP000821866">
    <property type="component" value="Chromosome 6"/>
</dbReference>
<dbReference type="EMBL" id="JABSTU010000008">
    <property type="protein sequence ID" value="KAH8022793.1"/>
    <property type="molecule type" value="Genomic_DNA"/>
</dbReference>
<comment type="caution">
    <text evidence="2">The sequence shown here is derived from an EMBL/GenBank/DDBJ whole genome shotgun (WGS) entry which is preliminary data.</text>
</comment>
<dbReference type="PANTHER" id="PTHR45702">
    <property type="entry name" value="ADAM10/ADAM17 METALLOPEPTIDASE FAMILY MEMBER"/>
    <property type="match status" value="1"/>
</dbReference>
<accession>A0A9J6DLQ5</accession>
<dbReference type="GO" id="GO:0006509">
    <property type="term" value="P:membrane protein ectodomain proteolysis"/>
    <property type="evidence" value="ECO:0007669"/>
    <property type="project" value="TreeGrafter"/>
</dbReference>
<dbReference type="GO" id="GO:0004222">
    <property type="term" value="F:metalloendopeptidase activity"/>
    <property type="evidence" value="ECO:0007669"/>
    <property type="project" value="TreeGrafter"/>
</dbReference>
<evidence type="ECO:0000313" key="2">
    <source>
        <dbReference type="EMBL" id="KAH8022793.1"/>
    </source>
</evidence>
<gene>
    <name evidence="2" type="ORF">HPB51_005158</name>
</gene>
<evidence type="ECO:0008006" key="4">
    <source>
        <dbReference type="Google" id="ProtNLM"/>
    </source>
</evidence>
<organism evidence="2 3">
    <name type="scientific">Rhipicephalus microplus</name>
    <name type="common">Cattle tick</name>
    <name type="synonym">Boophilus microplus</name>
    <dbReference type="NCBI Taxonomy" id="6941"/>
    <lineage>
        <taxon>Eukaryota</taxon>
        <taxon>Metazoa</taxon>
        <taxon>Ecdysozoa</taxon>
        <taxon>Arthropoda</taxon>
        <taxon>Chelicerata</taxon>
        <taxon>Arachnida</taxon>
        <taxon>Acari</taxon>
        <taxon>Parasitiformes</taxon>
        <taxon>Ixodida</taxon>
        <taxon>Ixodoidea</taxon>
        <taxon>Ixodidae</taxon>
        <taxon>Rhipicephalinae</taxon>
        <taxon>Rhipicephalus</taxon>
        <taxon>Boophilus</taxon>
    </lineage>
</organism>
<evidence type="ECO:0000313" key="3">
    <source>
        <dbReference type="Proteomes" id="UP000821866"/>
    </source>
</evidence>
<reference evidence="2" key="2">
    <citation type="submission" date="2021-09" db="EMBL/GenBank/DDBJ databases">
        <authorList>
            <person name="Jia N."/>
            <person name="Wang J."/>
            <person name="Shi W."/>
            <person name="Du L."/>
            <person name="Sun Y."/>
            <person name="Zhan W."/>
            <person name="Jiang J."/>
            <person name="Wang Q."/>
            <person name="Zhang B."/>
            <person name="Ji P."/>
            <person name="Sakyi L.B."/>
            <person name="Cui X."/>
            <person name="Yuan T."/>
            <person name="Jiang B."/>
            <person name="Yang W."/>
            <person name="Lam T.T.-Y."/>
            <person name="Chang Q."/>
            <person name="Ding S."/>
            <person name="Wang X."/>
            <person name="Zhu J."/>
            <person name="Ruan X."/>
            <person name="Zhao L."/>
            <person name="Wei J."/>
            <person name="Que T."/>
            <person name="Du C."/>
            <person name="Cheng J."/>
            <person name="Dai P."/>
            <person name="Han X."/>
            <person name="Huang E."/>
            <person name="Gao Y."/>
            <person name="Liu J."/>
            <person name="Shao H."/>
            <person name="Ye R."/>
            <person name="Li L."/>
            <person name="Wei W."/>
            <person name="Wang X."/>
            <person name="Wang C."/>
            <person name="Huo Q."/>
            <person name="Li W."/>
            <person name="Guo W."/>
            <person name="Chen H."/>
            <person name="Chen S."/>
            <person name="Zhou L."/>
            <person name="Zhou L."/>
            <person name="Ni X."/>
            <person name="Tian J."/>
            <person name="Zhou Y."/>
            <person name="Sheng Y."/>
            <person name="Liu T."/>
            <person name="Pan Y."/>
            <person name="Xia L."/>
            <person name="Li J."/>
            <person name="Zhao F."/>
            <person name="Cao W."/>
        </authorList>
    </citation>
    <scope>NUCLEOTIDE SEQUENCE</scope>
    <source>
        <strain evidence="2">Rmic-2018</strain>
        <tissue evidence="2">Larvae</tissue>
    </source>
</reference>